<evidence type="ECO:0000313" key="2">
    <source>
        <dbReference type="Proteomes" id="UP000009235"/>
    </source>
</evidence>
<dbReference type="EMBL" id="CP002786">
    <property type="protein sequence ID" value="AEF41721.1"/>
    <property type="molecule type" value="Genomic_DNA"/>
</dbReference>
<gene>
    <name evidence="1" type="ordered locus">AS9A_3278</name>
</gene>
<dbReference type="HOGENOM" id="CLU_2875808_0_0_11"/>
<name>F6EP61_HOYSD</name>
<proteinExistence type="predicted"/>
<accession>F6EP61</accession>
<dbReference type="KEGG" id="asd:AS9A_3278"/>
<reference evidence="1 2" key="1">
    <citation type="journal article" date="2011" name="J. Bacteriol.">
        <title>Complete genome sequence of Amycolicicoccus subflavus DQS3-9A1T, an actinomycete isolated from crude oil-polluted soil.</title>
        <authorList>
            <person name="Cai M."/>
            <person name="Chen W.M."/>
            <person name="Nie Y."/>
            <person name="Chi C.Q."/>
            <person name="Wang Y.N."/>
            <person name="Tang Y.Q."/>
            <person name="Li G.Y."/>
            <person name="Wu X.L."/>
        </authorList>
    </citation>
    <scope>NUCLEOTIDE SEQUENCE [LARGE SCALE GENOMIC DNA]</scope>
    <source>
        <strain evidence="2">DSM 45089 / DQS3-9A1</strain>
    </source>
</reference>
<evidence type="ECO:0000313" key="1">
    <source>
        <dbReference type="EMBL" id="AEF41721.1"/>
    </source>
</evidence>
<keyword evidence="2" id="KW-1185">Reference proteome</keyword>
<sequence length="63" mass="6818">MGSSARRRTPARISSNADDLHLHVPIVREDIGDTIGLVRGGHEPGFGPRLARFETGEFFPGSC</sequence>
<protein>
    <submittedName>
        <fullName evidence="1">Uncharacterized protein</fullName>
    </submittedName>
</protein>
<dbReference type="STRING" id="443218.AS9A_3278"/>
<organism evidence="1 2">
    <name type="scientific">Hoyosella subflava (strain DSM 45089 / JCM 17490 / NBRC 109087 / DQS3-9A1)</name>
    <name type="common">Amycolicicoccus subflavus</name>
    <dbReference type="NCBI Taxonomy" id="443218"/>
    <lineage>
        <taxon>Bacteria</taxon>
        <taxon>Bacillati</taxon>
        <taxon>Actinomycetota</taxon>
        <taxon>Actinomycetes</taxon>
        <taxon>Mycobacteriales</taxon>
        <taxon>Hoyosellaceae</taxon>
        <taxon>Hoyosella</taxon>
    </lineage>
</organism>
<dbReference type="Proteomes" id="UP000009235">
    <property type="component" value="Chromosome"/>
</dbReference>
<dbReference type="AlphaFoldDB" id="F6EP61"/>